<dbReference type="Proteomes" id="UP000256388">
    <property type="component" value="Unassembled WGS sequence"/>
</dbReference>
<dbReference type="SUPFAM" id="SSF51726">
    <property type="entry name" value="UROD/MetE-like"/>
    <property type="match status" value="1"/>
</dbReference>
<name>A0A347ZPN5_9CHLR</name>
<accession>A0A347ZPN5</accession>
<organism evidence="2 3">
    <name type="scientific">Pelolinea submarina</name>
    <dbReference type="NCBI Taxonomy" id="913107"/>
    <lineage>
        <taxon>Bacteria</taxon>
        <taxon>Bacillati</taxon>
        <taxon>Chloroflexota</taxon>
        <taxon>Anaerolineae</taxon>
        <taxon>Anaerolineales</taxon>
        <taxon>Anaerolineaceae</taxon>
        <taxon>Pelolinea</taxon>
    </lineage>
</organism>
<protein>
    <submittedName>
        <fullName evidence="2">Uroporphyrinogen decarboxylase</fullName>
    </submittedName>
</protein>
<evidence type="ECO:0000259" key="1">
    <source>
        <dbReference type="Pfam" id="PF01208"/>
    </source>
</evidence>
<gene>
    <name evidence="2" type="ORF">DFR64_3070</name>
</gene>
<comment type="caution">
    <text evidence="2">The sequence shown here is derived from an EMBL/GenBank/DDBJ whole genome shotgun (WGS) entry which is preliminary data.</text>
</comment>
<sequence length="344" mass="39016">MKSWDRFVASINRKEKDHTPVALIGTNRFYASLDNCELSDLFFYPQRMVDTQMRIFKEMPDITFIPGTWPDFGVAILSAFGCKVVWQKNMMPQIGGHVFESAESFSSFSIPNPTTDGMMVWYLKTLELFMERKDEVEDCSHFLWSFGPGELAAYLCGTSNFFIHLSDHPAEIKALLGKVTDAIIVWLKAQQEVNRDADAMLITDDISGMISKKFYETYLLECHQKIREAFPDFIYVLHNDTRSDHILEPLKKTGINVFNLGKSTDLQKAKMALSDKISLMGNIDPLDLMINGSPEDVYQDALARLALFGREDGFILSVGGGTNDGTKRENIQALLQAVRDYQNE</sequence>
<dbReference type="InterPro" id="IPR052024">
    <property type="entry name" value="Methanogen_methyltrans"/>
</dbReference>
<evidence type="ECO:0000313" key="2">
    <source>
        <dbReference type="EMBL" id="REG04719.1"/>
    </source>
</evidence>
<dbReference type="GO" id="GO:0004853">
    <property type="term" value="F:uroporphyrinogen decarboxylase activity"/>
    <property type="evidence" value="ECO:0007669"/>
    <property type="project" value="InterPro"/>
</dbReference>
<dbReference type="Pfam" id="PF01208">
    <property type="entry name" value="URO-D"/>
    <property type="match status" value="1"/>
</dbReference>
<dbReference type="EMBL" id="QUMS01000006">
    <property type="protein sequence ID" value="REG04719.1"/>
    <property type="molecule type" value="Genomic_DNA"/>
</dbReference>
<dbReference type="Gene3D" id="3.20.20.210">
    <property type="match status" value="1"/>
</dbReference>
<feature type="domain" description="Uroporphyrinogen decarboxylase (URO-D)" evidence="1">
    <location>
        <begin position="5"/>
        <end position="341"/>
    </location>
</feature>
<proteinExistence type="predicted"/>
<dbReference type="InterPro" id="IPR000257">
    <property type="entry name" value="Uroporphyrinogen_deCOase"/>
</dbReference>
<dbReference type="PANTHER" id="PTHR47099:SF1">
    <property type="entry name" value="METHYLCOBAMIDE:COM METHYLTRANSFERASE MTBA"/>
    <property type="match status" value="1"/>
</dbReference>
<dbReference type="PANTHER" id="PTHR47099">
    <property type="entry name" value="METHYLCOBAMIDE:COM METHYLTRANSFERASE MTBA"/>
    <property type="match status" value="1"/>
</dbReference>
<dbReference type="InterPro" id="IPR038071">
    <property type="entry name" value="UROD/MetE-like_sf"/>
</dbReference>
<reference evidence="2 3" key="1">
    <citation type="submission" date="2018-08" db="EMBL/GenBank/DDBJ databases">
        <title>Genomic Encyclopedia of Type Strains, Phase IV (KMG-IV): sequencing the most valuable type-strain genomes for metagenomic binning, comparative biology and taxonomic classification.</title>
        <authorList>
            <person name="Goeker M."/>
        </authorList>
    </citation>
    <scope>NUCLEOTIDE SEQUENCE [LARGE SCALE GENOMIC DNA]</scope>
    <source>
        <strain evidence="2 3">DSM 23923</strain>
    </source>
</reference>
<dbReference type="OrthoDB" id="9780425at2"/>
<dbReference type="AlphaFoldDB" id="A0A347ZPN5"/>
<dbReference type="GO" id="GO:0006779">
    <property type="term" value="P:porphyrin-containing compound biosynthetic process"/>
    <property type="evidence" value="ECO:0007669"/>
    <property type="project" value="InterPro"/>
</dbReference>
<keyword evidence="3" id="KW-1185">Reference proteome</keyword>
<dbReference type="RefSeq" id="WP_158674942.1">
    <property type="nucleotide sequence ID" value="NZ_AP018437.1"/>
</dbReference>
<evidence type="ECO:0000313" key="3">
    <source>
        <dbReference type="Proteomes" id="UP000256388"/>
    </source>
</evidence>